<dbReference type="EMBL" id="ANAH02000066">
    <property type="protein sequence ID" value="EPX56416.1"/>
    <property type="molecule type" value="Genomic_DNA"/>
</dbReference>
<feature type="transmembrane region" description="Helical" evidence="6">
    <location>
        <begin position="68"/>
        <end position="86"/>
    </location>
</feature>
<feature type="transmembrane region" description="Helical" evidence="6">
    <location>
        <begin position="38"/>
        <end position="61"/>
    </location>
</feature>
<evidence type="ECO:0000256" key="4">
    <source>
        <dbReference type="ARBA" id="ARBA00022989"/>
    </source>
</evidence>
<gene>
    <name evidence="7" type="ORF">D187_007758</name>
</gene>
<dbReference type="GO" id="GO:0005886">
    <property type="term" value="C:plasma membrane"/>
    <property type="evidence" value="ECO:0007669"/>
    <property type="project" value="UniProtKB-SubCell"/>
</dbReference>
<keyword evidence="5 6" id="KW-0472">Membrane</keyword>
<dbReference type="GO" id="GO:0015171">
    <property type="term" value="F:amino acid transmembrane transporter activity"/>
    <property type="evidence" value="ECO:0007669"/>
    <property type="project" value="TreeGrafter"/>
</dbReference>
<dbReference type="PANTHER" id="PTHR30086:SF20">
    <property type="entry name" value="ARGININE EXPORTER PROTEIN ARGO-RELATED"/>
    <property type="match status" value="1"/>
</dbReference>
<feature type="transmembrane region" description="Helical" evidence="6">
    <location>
        <begin position="106"/>
        <end position="127"/>
    </location>
</feature>
<organism evidence="7 8">
    <name type="scientific">Cystobacter fuscus (strain ATCC 25194 / DSM 2262 / NBRC 100088 / M29)</name>
    <dbReference type="NCBI Taxonomy" id="1242864"/>
    <lineage>
        <taxon>Bacteria</taxon>
        <taxon>Pseudomonadati</taxon>
        <taxon>Myxococcota</taxon>
        <taxon>Myxococcia</taxon>
        <taxon>Myxococcales</taxon>
        <taxon>Cystobacterineae</taxon>
        <taxon>Archangiaceae</taxon>
        <taxon>Cystobacter</taxon>
    </lineage>
</organism>
<dbReference type="Proteomes" id="UP000011682">
    <property type="component" value="Unassembled WGS sequence"/>
</dbReference>
<dbReference type="Pfam" id="PF01810">
    <property type="entry name" value="LysE"/>
    <property type="match status" value="1"/>
</dbReference>
<evidence type="ECO:0000313" key="7">
    <source>
        <dbReference type="EMBL" id="EPX56416.1"/>
    </source>
</evidence>
<keyword evidence="2" id="KW-1003">Cell membrane</keyword>
<comment type="caution">
    <text evidence="7">The sequence shown here is derived from an EMBL/GenBank/DDBJ whole genome shotgun (WGS) entry which is preliminary data.</text>
</comment>
<evidence type="ECO:0000256" key="3">
    <source>
        <dbReference type="ARBA" id="ARBA00022692"/>
    </source>
</evidence>
<evidence type="ECO:0000256" key="6">
    <source>
        <dbReference type="SAM" id="Phobius"/>
    </source>
</evidence>
<proteinExistence type="predicted"/>
<protein>
    <submittedName>
        <fullName evidence="7">Homoserine/threonine efflux protein</fullName>
    </submittedName>
</protein>
<keyword evidence="4 6" id="KW-1133">Transmembrane helix</keyword>
<dbReference type="AlphaFoldDB" id="S9NZW4"/>
<name>S9NZW4_CYSF2</name>
<dbReference type="eggNOG" id="COG1280">
    <property type="taxonomic scope" value="Bacteria"/>
</dbReference>
<dbReference type="InterPro" id="IPR001123">
    <property type="entry name" value="LeuE-type"/>
</dbReference>
<evidence type="ECO:0000256" key="5">
    <source>
        <dbReference type="ARBA" id="ARBA00023136"/>
    </source>
</evidence>
<sequence length="202" mass="21215">MLFLAATLALNVTPGPDMLYVVARSVSEGRKAGIVSALGIAVGCLVHTFAIAAGLSGLLMAVPLAFEVVKLTGAAYLLYIGVRALLSRDTGLAAPTVENARLWAIFRQGVVTNVLNPKVALFFLAFLPQFVDPKRGPVAAQLVLLGFLFNASGTLVNTVVALVSSGAGRWTKHRVGSSTLFKRATGLVFVGLGLRLALLERK</sequence>
<accession>S9NZW4</accession>
<evidence type="ECO:0000313" key="8">
    <source>
        <dbReference type="Proteomes" id="UP000011682"/>
    </source>
</evidence>
<reference evidence="7" key="1">
    <citation type="submission" date="2013-05" db="EMBL/GenBank/DDBJ databases">
        <title>Genome assembly of Cystobacter fuscus DSM 2262.</title>
        <authorList>
            <person name="Sharma G."/>
            <person name="Khatri I."/>
            <person name="Kaur C."/>
            <person name="Mayilraj S."/>
            <person name="Subramanian S."/>
        </authorList>
    </citation>
    <scope>NUCLEOTIDE SEQUENCE [LARGE SCALE GENOMIC DNA]</scope>
    <source>
        <strain evidence="7">DSM 2262</strain>
    </source>
</reference>
<feature type="transmembrane region" description="Helical" evidence="6">
    <location>
        <begin position="139"/>
        <end position="160"/>
    </location>
</feature>
<evidence type="ECO:0000256" key="2">
    <source>
        <dbReference type="ARBA" id="ARBA00022475"/>
    </source>
</evidence>
<keyword evidence="3 6" id="KW-0812">Transmembrane</keyword>
<comment type="subcellular location">
    <subcellularLocation>
        <location evidence="1">Cell membrane</location>
        <topology evidence="1">Multi-pass membrane protein</topology>
    </subcellularLocation>
</comment>
<dbReference type="PANTHER" id="PTHR30086">
    <property type="entry name" value="ARGININE EXPORTER PROTEIN ARGO"/>
    <property type="match status" value="1"/>
</dbReference>
<evidence type="ECO:0000256" key="1">
    <source>
        <dbReference type="ARBA" id="ARBA00004651"/>
    </source>
</evidence>
<dbReference type="PIRSF" id="PIRSF006324">
    <property type="entry name" value="LeuE"/>
    <property type="match status" value="1"/>
</dbReference>
<keyword evidence="8" id="KW-1185">Reference proteome</keyword>